<dbReference type="Proteomes" id="UP000188533">
    <property type="component" value="Unassembled WGS sequence"/>
</dbReference>
<keyword evidence="1" id="KW-0175">Coiled coil</keyword>
<evidence type="ECO:0000256" key="2">
    <source>
        <dbReference type="SAM" id="MobiDB-lite"/>
    </source>
</evidence>
<feature type="compositionally biased region" description="Basic and acidic residues" evidence="2">
    <location>
        <begin position="317"/>
        <end position="334"/>
    </location>
</feature>
<dbReference type="PANTHER" id="PTHR42107">
    <property type="entry name" value="YALI0D24453P"/>
    <property type="match status" value="1"/>
</dbReference>
<evidence type="ECO:0000313" key="4">
    <source>
        <dbReference type="Proteomes" id="UP000188533"/>
    </source>
</evidence>
<dbReference type="STRING" id="5353.A0A1Q3DVA1"/>
<accession>A0A1Q3DVA1</accession>
<sequence length="502" mass="55918">MDFENALLLREPNVIVTGVLTRFILNLRPHTRNLSEDQISSTVAAVLGDYFKTPERTIYWNDDLNKNVDPFSSLEGGFFAADWDFKLKILRQLVELQLSHSTDIKAKIDRAWGVNVNKNKKKDPATAPPDPSDPDSRTSLQMLPLGQDSQRRRYWVSDKSPRSISSTREEYITITENLKQTAPRPSGTKGKAKKWTKQEASHHALVEALESRLEIVDAELARVAKVQRKIEQRKLLMAQAELRQTRTRRQTRKPDYVYNNGAYSEDDGDEYTFQEDEGYEEDNADYNEDGSRRSSRRNKSKEGQRRSTRAAVVNANGKREAEQDKWSNWRGERRSARLGAPEEMLLDYIPPTKRARTDDSALSTNSSEAGPSFSNNDRPVKVKTTGAAALKPTEFATEQVAGRKRSKYWIYAVEPIPKPGVSPASTSGQTNNADGNVLNAEVSTNGGPMDIDVPTYHSISPPASGSHGTNADSGVDIPASPSPKVQAELNQVMTGSLSPLSP</sequence>
<reference evidence="3 4" key="2">
    <citation type="submission" date="2017-02" db="EMBL/GenBank/DDBJ databases">
        <title>A genome survey and senescence transcriptome analysis in Lentinula edodes.</title>
        <authorList>
            <person name="Sakamoto Y."/>
            <person name="Nakade K."/>
            <person name="Sato S."/>
            <person name="Yoshida Y."/>
            <person name="Miyazaki K."/>
            <person name="Natsume S."/>
            <person name="Konno N."/>
        </authorList>
    </citation>
    <scope>NUCLEOTIDE SEQUENCE [LARGE SCALE GENOMIC DNA]</scope>
    <source>
        <strain evidence="3 4">NBRC 111202</strain>
    </source>
</reference>
<feature type="compositionally biased region" description="Polar residues" evidence="2">
    <location>
        <begin position="488"/>
        <end position="502"/>
    </location>
</feature>
<organism evidence="3 4">
    <name type="scientific">Lentinula edodes</name>
    <name type="common">Shiitake mushroom</name>
    <name type="synonym">Lentinus edodes</name>
    <dbReference type="NCBI Taxonomy" id="5353"/>
    <lineage>
        <taxon>Eukaryota</taxon>
        <taxon>Fungi</taxon>
        <taxon>Dikarya</taxon>
        <taxon>Basidiomycota</taxon>
        <taxon>Agaricomycotina</taxon>
        <taxon>Agaricomycetes</taxon>
        <taxon>Agaricomycetidae</taxon>
        <taxon>Agaricales</taxon>
        <taxon>Marasmiineae</taxon>
        <taxon>Omphalotaceae</taxon>
        <taxon>Lentinula</taxon>
    </lineage>
</organism>
<feature type="region of interest" description="Disordered" evidence="2">
    <location>
        <begin position="443"/>
        <end position="502"/>
    </location>
</feature>
<feature type="compositionally biased region" description="Polar residues" evidence="2">
    <location>
        <begin position="360"/>
        <end position="377"/>
    </location>
</feature>
<feature type="region of interest" description="Disordered" evidence="2">
    <location>
        <begin position="354"/>
        <end position="379"/>
    </location>
</feature>
<protein>
    <recommendedName>
        <fullName evidence="5">WHIM1 domain-containing protein</fullName>
    </recommendedName>
</protein>
<dbReference type="EMBL" id="BDGU01000005">
    <property type="protein sequence ID" value="GAV98869.1"/>
    <property type="molecule type" value="Genomic_DNA"/>
</dbReference>
<evidence type="ECO:0000256" key="1">
    <source>
        <dbReference type="SAM" id="Coils"/>
    </source>
</evidence>
<feature type="region of interest" description="Disordered" evidence="2">
    <location>
        <begin position="115"/>
        <end position="143"/>
    </location>
</feature>
<proteinExistence type="predicted"/>
<feature type="coiled-coil region" evidence="1">
    <location>
        <begin position="206"/>
        <end position="243"/>
    </location>
</feature>
<evidence type="ECO:0000313" key="3">
    <source>
        <dbReference type="EMBL" id="GAV98869.1"/>
    </source>
</evidence>
<feature type="compositionally biased region" description="Polar residues" evidence="2">
    <location>
        <begin position="457"/>
        <end position="472"/>
    </location>
</feature>
<dbReference type="PANTHER" id="PTHR42107:SF1">
    <property type="entry name" value="WHIM1 DOMAIN-CONTAINING PROTEIN"/>
    <property type="match status" value="1"/>
</dbReference>
<keyword evidence="4" id="KW-1185">Reference proteome</keyword>
<feature type="compositionally biased region" description="Acidic residues" evidence="2">
    <location>
        <begin position="264"/>
        <end position="288"/>
    </location>
</feature>
<feature type="region of interest" description="Disordered" evidence="2">
    <location>
        <begin position="245"/>
        <end position="334"/>
    </location>
</feature>
<comment type="caution">
    <text evidence="3">The sequence shown here is derived from an EMBL/GenBank/DDBJ whole genome shotgun (WGS) entry which is preliminary data.</text>
</comment>
<gene>
    <name evidence="3" type="ORF">LENED_000281</name>
</gene>
<reference evidence="3 4" key="1">
    <citation type="submission" date="2016-08" db="EMBL/GenBank/DDBJ databases">
        <authorList>
            <consortium name="Lentinula edodes genome sequencing consortium"/>
            <person name="Sakamoto Y."/>
            <person name="Nakade K."/>
            <person name="Sato S."/>
            <person name="Yoshida Y."/>
            <person name="Miyazaki K."/>
            <person name="Natsume S."/>
            <person name="Konno N."/>
        </authorList>
    </citation>
    <scope>NUCLEOTIDE SEQUENCE [LARGE SCALE GENOMIC DNA]</scope>
    <source>
        <strain evidence="3 4">NBRC 111202</strain>
    </source>
</reference>
<dbReference type="AlphaFoldDB" id="A0A1Q3DVA1"/>
<evidence type="ECO:0008006" key="5">
    <source>
        <dbReference type="Google" id="ProtNLM"/>
    </source>
</evidence>
<name>A0A1Q3DVA1_LENED</name>